<dbReference type="OrthoDB" id="5421770at2759"/>
<protein>
    <recommendedName>
        <fullName evidence="2">Myb-like DNA-binding domain-containing protein</fullName>
    </recommendedName>
</protein>
<evidence type="ECO:0000313" key="4">
    <source>
        <dbReference type="Proteomes" id="UP000006753"/>
    </source>
</evidence>
<dbReference type="AlphaFoldDB" id="K1X6R3"/>
<feature type="domain" description="Myb-like DNA-binding" evidence="2">
    <location>
        <begin position="15"/>
        <end position="62"/>
    </location>
</feature>
<dbReference type="GeneID" id="18761567"/>
<dbReference type="InParanoid" id="K1X6R3"/>
<evidence type="ECO:0000313" key="3">
    <source>
        <dbReference type="EMBL" id="EKD16338.1"/>
    </source>
</evidence>
<evidence type="ECO:0000256" key="1">
    <source>
        <dbReference type="SAM" id="MobiDB-lite"/>
    </source>
</evidence>
<dbReference type="InterPro" id="IPR054505">
    <property type="entry name" value="Myb_DNA-bind_8"/>
</dbReference>
<dbReference type="Proteomes" id="UP000006753">
    <property type="component" value="Unassembled WGS sequence"/>
</dbReference>
<dbReference type="KEGG" id="mbe:MBM_05632"/>
<name>K1X6R3_MARBU</name>
<feature type="compositionally biased region" description="Basic residues" evidence="1">
    <location>
        <begin position="101"/>
        <end position="117"/>
    </location>
</feature>
<dbReference type="HOGENOM" id="CLU_135784_0_0_1"/>
<dbReference type="OMA" id="MCCLRNT"/>
<dbReference type="EMBL" id="JH921439">
    <property type="protein sequence ID" value="EKD16338.1"/>
    <property type="molecule type" value="Genomic_DNA"/>
</dbReference>
<feature type="compositionally biased region" description="Basic and acidic residues" evidence="1">
    <location>
        <begin position="72"/>
        <end position="81"/>
    </location>
</feature>
<dbReference type="eggNOG" id="ENOG502TESF">
    <property type="taxonomic scope" value="Eukaryota"/>
</dbReference>
<proteinExistence type="predicted"/>
<evidence type="ECO:0000259" key="2">
    <source>
        <dbReference type="Pfam" id="PF22980"/>
    </source>
</evidence>
<sequence length="175" mass="18582">MSDNETSGDIMSINDFKFLVTCLKNTTGGSLVVDIEKVAEASGMKNPRSAQNKIGALRKKWGINMITHKSKDIKDAADSNHDAAAAAGPSISRTPAPPKTPKGRVTKTKAAAKKAPAKKTPAAKGKTTARGKKAAVVSPVKATKVEKEDEEEMEDAQESQQEEEEGGESSTEEEE</sequence>
<reference evidence="3 4" key="1">
    <citation type="journal article" date="2012" name="BMC Genomics">
        <title>Sequencing the genome of Marssonina brunnea reveals fungus-poplar co-evolution.</title>
        <authorList>
            <person name="Zhu S."/>
            <person name="Cao Y.-Z."/>
            <person name="Jiang C."/>
            <person name="Tan B.-Y."/>
            <person name="Wang Z."/>
            <person name="Feng S."/>
            <person name="Zhang L."/>
            <person name="Su X.-H."/>
            <person name="Brejova B."/>
            <person name="Vinar T."/>
            <person name="Xu M."/>
            <person name="Wang M.-X."/>
            <person name="Zhang S.-G."/>
            <person name="Huang M.-R."/>
            <person name="Wu R."/>
            <person name="Zhou Y."/>
        </authorList>
    </citation>
    <scope>NUCLEOTIDE SEQUENCE [LARGE SCALE GENOMIC DNA]</scope>
    <source>
        <strain evidence="3 4">MB_m1</strain>
    </source>
</reference>
<organism evidence="3 4">
    <name type="scientific">Marssonina brunnea f. sp. multigermtubi (strain MB_m1)</name>
    <name type="common">Marssonina leaf spot fungus</name>
    <dbReference type="NCBI Taxonomy" id="1072389"/>
    <lineage>
        <taxon>Eukaryota</taxon>
        <taxon>Fungi</taxon>
        <taxon>Dikarya</taxon>
        <taxon>Ascomycota</taxon>
        <taxon>Pezizomycotina</taxon>
        <taxon>Leotiomycetes</taxon>
        <taxon>Helotiales</taxon>
        <taxon>Drepanopezizaceae</taxon>
        <taxon>Drepanopeziza</taxon>
    </lineage>
</organism>
<accession>K1X6R3</accession>
<feature type="compositionally biased region" description="Acidic residues" evidence="1">
    <location>
        <begin position="148"/>
        <end position="175"/>
    </location>
</feature>
<keyword evidence="4" id="KW-1185">Reference proteome</keyword>
<gene>
    <name evidence="3" type="ORF">MBM_05632</name>
</gene>
<feature type="region of interest" description="Disordered" evidence="1">
    <location>
        <begin position="72"/>
        <end position="175"/>
    </location>
</feature>
<dbReference type="Pfam" id="PF22980">
    <property type="entry name" value="Myb_DNA-bind_8"/>
    <property type="match status" value="1"/>
</dbReference>